<comment type="caution">
    <text evidence="2">The sequence shown here is derived from an EMBL/GenBank/DDBJ whole genome shotgun (WGS) entry which is preliminary data.</text>
</comment>
<proteinExistence type="predicted"/>
<accession>A0A0W0FZJ6</accession>
<gene>
    <name evidence="2" type="ORF">WG66_5709</name>
</gene>
<sequence length="526" mass="59669">MADDIQIKSKEESAAIQKELEQNWQITKDFFGNISKFFPIIQSNLMPQVKIGDKMFQFGKEPTPPPYEFNIGENTFRKITKQEACNMVLEHFGDRKLFQPKPVQPQTPYYPKGDTLEVPDIDIEAPSPPPKPVMPDLEINITSIMVNNPQREVPEFIQGSSNIQACIESSDKINIADVVPLDDKDSQGKNGGKNLNIGDFDKEDWDKNYNDYIINKADYYDWYDLIDLKSSITNKLLETNIDSKQTSALDEQFLSNSAYSNIVQCMMAKISDKNVVSIEPQTIEWALDTAATNHITPFKSDFLELNEIPTGPKQIIGVTGSDVIIHQGTVIIHHTNSLGETHMVKLYPVFYWPKANHRLLAGNKYIVNGYNIKYSFPETSIIMKANGKLFVSLFTKPEKDGYMYLHASSVKQNEAVTILAFKIKSTDPVIAHNRFGHIPYRVLTNCMKHCKGFSIEKQGSKKSLCKGCAEGGTASKPYHSSQKHKDNILEIIHMDIKEFPINSYHQNCYTLVLIDDHSSVGWIYHQ</sequence>
<feature type="domain" description="Retrovirus-related Pol polyprotein from transposon TNT 1-94-like beta-barrel" evidence="1">
    <location>
        <begin position="285"/>
        <end position="369"/>
    </location>
</feature>
<dbReference type="InterPro" id="IPR054722">
    <property type="entry name" value="PolX-like_BBD"/>
</dbReference>
<dbReference type="Pfam" id="PF22936">
    <property type="entry name" value="Pol_BBD"/>
    <property type="match status" value="1"/>
</dbReference>
<organism evidence="2 3">
    <name type="scientific">Moniliophthora roreri</name>
    <name type="common">Frosty pod rot fungus</name>
    <name type="synonym">Monilia roreri</name>
    <dbReference type="NCBI Taxonomy" id="221103"/>
    <lineage>
        <taxon>Eukaryota</taxon>
        <taxon>Fungi</taxon>
        <taxon>Dikarya</taxon>
        <taxon>Basidiomycota</taxon>
        <taxon>Agaricomycotina</taxon>
        <taxon>Agaricomycetes</taxon>
        <taxon>Agaricomycetidae</taxon>
        <taxon>Agaricales</taxon>
        <taxon>Marasmiineae</taxon>
        <taxon>Marasmiaceae</taxon>
        <taxon>Moniliophthora</taxon>
    </lineage>
</organism>
<dbReference type="AlphaFoldDB" id="A0A0W0FZJ6"/>
<name>A0A0W0FZJ6_MONRR</name>
<dbReference type="EMBL" id="LATX01001435">
    <property type="protein sequence ID" value="KTB41716.1"/>
    <property type="molecule type" value="Genomic_DNA"/>
</dbReference>
<evidence type="ECO:0000313" key="3">
    <source>
        <dbReference type="Proteomes" id="UP000054988"/>
    </source>
</evidence>
<evidence type="ECO:0000313" key="2">
    <source>
        <dbReference type="EMBL" id="KTB41716.1"/>
    </source>
</evidence>
<evidence type="ECO:0000259" key="1">
    <source>
        <dbReference type="Pfam" id="PF22936"/>
    </source>
</evidence>
<dbReference type="Proteomes" id="UP000054988">
    <property type="component" value="Unassembled WGS sequence"/>
</dbReference>
<protein>
    <submittedName>
        <fullName evidence="2">Putative rve-domain-containing protein</fullName>
    </submittedName>
</protein>
<reference evidence="2 3" key="1">
    <citation type="submission" date="2015-12" db="EMBL/GenBank/DDBJ databases">
        <title>Draft genome sequence of Moniliophthora roreri, the causal agent of frosty pod rot of cacao.</title>
        <authorList>
            <person name="Aime M.C."/>
            <person name="Diaz-Valderrama J.R."/>
            <person name="Kijpornyongpan T."/>
            <person name="Phillips-Mora W."/>
        </authorList>
    </citation>
    <scope>NUCLEOTIDE SEQUENCE [LARGE SCALE GENOMIC DNA]</scope>
    <source>
        <strain evidence="2 3">MCA 2952</strain>
    </source>
</reference>